<feature type="binding site" evidence="9">
    <location>
        <position position="364"/>
    </location>
    <ligand>
        <name>a divalent metal cation</name>
        <dbReference type="ChEBI" id="CHEBI:60240"/>
        <label>1</label>
    </ligand>
</feature>
<reference evidence="12 13" key="1">
    <citation type="journal article" date="2014" name="PLoS ONE">
        <title>De novo Genome Assembly of the Fungal Plant Pathogen Pyrenophora semeniperda.</title>
        <authorList>
            <person name="Soliai M.M."/>
            <person name="Meyer S.E."/>
            <person name="Udall J.A."/>
            <person name="Elzinga D.E."/>
            <person name="Hermansen R.A."/>
            <person name="Bodily P.M."/>
            <person name="Hart A.A."/>
            <person name="Coleman C.E."/>
        </authorList>
    </citation>
    <scope>NUCLEOTIDE SEQUENCE [LARGE SCALE GENOMIC DNA]</scope>
    <source>
        <strain evidence="12 13">CCB06</strain>
        <tissue evidence="12">Mycelium</tissue>
    </source>
</reference>
<dbReference type="AlphaFoldDB" id="A0A3M7M4S8"/>
<dbReference type="GO" id="GO:0006508">
    <property type="term" value="P:proteolysis"/>
    <property type="evidence" value="ECO:0007669"/>
    <property type="project" value="UniProtKB-KW"/>
</dbReference>
<comment type="cofactor">
    <cofactor evidence="9">
        <name>Co(2+)</name>
        <dbReference type="ChEBI" id="CHEBI:48828"/>
    </cofactor>
    <cofactor evidence="9">
        <name>Zn(2+)</name>
        <dbReference type="ChEBI" id="CHEBI:29105"/>
    </cofactor>
    <cofactor evidence="9">
        <name>Mn(2+)</name>
        <dbReference type="ChEBI" id="CHEBI:29035"/>
    </cofactor>
    <cofactor evidence="9">
        <name>Fe(2+)</name>
        <dbReference type="ChEBI" id="CHEBI:29033"/>
    </cofactor>
    <text evidence="9">Binds 2 divalent metal cations per subunit. Has a high-affinity and a low affinity metal-binding site. The true nature of the physiological cofactor is under debate. The enzyme is active with cobalt, zinc, manganese or divalent iron ions. Most likely, methionine aminopeptidases function as mononuclear Fe(2+)-metalloproteases under physiological conditions, and the catalytically relevant metal-binding site has been assigned to the histidine-containing high-affinity site.</text>
</comment>
<keyword evidence="8 9" id="KW-0378">Hydrolase</keyword>
<accession>A0A3M7M4S8</accession>
<dbReference type="PANTHER" id="PTHR45777">
    <property type="entry name" value="METHIONINE AMINOPEPTIDASE 2"/>
    <property type="match status" value="1"/>
</dbReference>
<comment type="similarity">
    <text evidence="9">Belongs to the peptidase M24A family. Methionine aminopeptidase eukaryotic type 2 subfamily.</text>
</comment>
<keyword evidence="7 9" id="KW-0479">Metal-binding</keyword>
<dbReference type="InterPro" id="IPR000994">
    <property type="entry name" value="Pept_M24"/>
</dbReference>
<dbReference type="Proteomes" id="UP000265663">
    <property type="component" value="Unassembled WGS sequence"/>
</dbReference>
<feature type="domain" description="Peptidase M24" evidence="11">
    <location>
        <begin position="125"/>
        <end position="303"/>
    </location>
</feature>
<feature type="binding site" evidence="9">
    <location>
        <position position="224"/>
    </location>
    <ligand>
        <name>a divalent metal cation</name>
        <dbReference type="ChEBI" id="CHEBI:60240"/>
        <label>1</label>
    </ligand>
</feature>
<evidence type="ECO:0000256" key="8">
    <source>
        <dbReference type="ARBA" id="ARBA00022801"/>
    </source>
</evidence>
<dbReference type="PROSITE" id="PS01202">
    <property type="entry name" value="MAP_2"/>
    <property type="match status" value="1"/>
</dbReference>
<dbReference type="EC" id="3.4.11.18" evidence="9"/>
<dbReference type="Gene3D" id="3.90.230.10">
    <property type="entry name" value="Creatinase/methionine aminopeptidase superfamily"/>
    <property type="match status" value="1"/>
</dbReference>
<dbReference type="OrthoDB" id="7848262at2759"/>
<feature type="binding site" evidence="9">
    <location>
        <position position="293"/>
    </location>
    <ligand>
        <name>a divalent metal cation</name>
        <dbReference type="ChEBI" id="CHEBI:60240"/>
        <label>2</label>
        <note>catalytic</note>
    </ligand>
</feature>
<evidence type="ECO:0000256" key="6">
    <source>
        <dbReference type="ARBA" id="ARBA00022670"/>
    </source>
</evidence>
<evidence type="ECO:0000256" key="1">
    <source>
        <dbReference type="ARBA" id="ARBA00000294"/>
    </source>
</evidence>
<comment type="cofactor">
    <cofactor evidence="3">
        <name>Fe(2+)</name>
        <dbReference type="ChEBI" id="CHEBI:29033"/>
    </cofactor>
</comment>
<feature type="binding site" evidence="9">
    <location>
        <position position="213"/>
    </location>
    <ligand>
        <name>a divalent metal cation</name>
        <dbReference type="ChEBI" id="CHEBI:60240"/>
        <label>1</label>
    </ligand>
</feature>
<feature type="binding site" evidence="9">
    <location>
        <position position="193"/>
    </location>
    <ligand>
        <name>substrate</name>
    </ligand>
</feature>
<evidence type="ECO:0000313" key="12">
    <source>
        <dbReference type="EMBL" id="RMZ69468.1"/>
    </source>
</evidence>
<dbReference type="SUPFAM" id="SSF55920">
    <property type="entry name" value="Creatinase/aminopeptidase"/>
    <property type="match status" value="1"/>
</dbReference>
<dbReference type="PANTHER" id="PTHR45777:SF2">
    <property type="entry name" value="METHIONINE AMINOPEPTIDASE 2"/>
    <property type="match status" value="1"/>
</dbReference>
<proteinExistence type="inferred from homology"/>
<dbReference type="InterPro" id="IPR050247">
    <property type="entry name" value="Met_Aminopeptidase_Type2"/>
</dbReference>
<feature type="compositionally biased region" description="Basic residues" evidence="10">
    <location>
        <begin position="49"/>
        <end position="62"/>
    </location>
</feature>
<dbReference type="GO" id="GO:0070006">
    <property type="term" value="F:metalloaminopeptidase activity"/>
    <property type="evidence" value="ECO:0007669"/>
    <property type="project" value="UniProtKB-UniRule"/>
</dbReference>
<dbReference type="InterPro" id="IPR002468">
    <property type="entry name" value="Pept_M24A_MAP2"/>
</dbReference>
<evidence type="ECO:0000256" key="2">
    <source>
        <dbReference type="ARBA" id="ARBA00001936"/>
    </source>
</evidence>
<evidence type="ECO:0000259" key="11">
    <source>
        <dbReference type="Pfam" id="PF00557"/>
    </source>
</evidence>
<dbReference type="PRINTS" id="PR00599">
    <property type="entry name" value="MAPEPTIDASE"/>
</dbReference>
<dbReference type="InterPro" id="IPR036005">
    <property type="entry name" value="Creatinase/aminopeptidase-like"/>
</dbReference>
<evidence type="ECO:0000256" key="7">
    <source>
        <dbReference type="ARBA" id="ARBA00022723"/>
    </source>
</evidence>
<dbReference type="GO" id="GO:0004239">
    <property type="term" value="F:initiator methionyl aminopeptidase activity"/>
    <property type="evidence" value="ECO:0007669"/>
    <property type="project" value="UniProtKB-UniRule"/>
</dbReference>
<dbReference type="CDD" id="cd01088">
    <property type="entry name" value="MetAP2"/>
    <property type="match status" value="1"/>
</dbReference>
<comment type="cofactor">
    <cofactor evidence="2">
        <name>Mn(2+)</name>
        <dbReference type="ChEBI" id="CHEBI:29035"/>
    </cofactor>
</comment>
<dbReference type="SUPFAM" id="SSF46785">
    <property type="entry name" value="Winged helix' DNA-binding domain"/>
    <property type="match status" value="1"/>
</dbReference>
<dbReference type="GO" id="GO:0046872">
    <property type="term" value="F:metal ion binding"/>
    <property type="evidence" value="ECO:0007669"/>
    <property type="project" value="UniProtKB-UniRule"/>
</dbReference>
<dbReference type="Pfam" id="PF00557">
    <property type="entry name" value="Peptidase_M24"/>
    <property type="match status" value="1"/>
</dbReference>
<evidence type="ECO:0000256" key="5">
    <source>
        <dbReference type="ARBA" id="ARBA00022490"/>
    </source>
</evidence>
<evidence type="ECO:0000256" key="4">
    <source>
        <dbReference type="ARBA" id="ARBA00022438"/>
    </source>
</evidence>
<dbReference type="HAMAP" id="MF_03175">
    <property type="entry name" value="MetAP_2_euk"/>
    <property type="match status" value="1"/>
</dbReference>
<comment type="subcellular location">
    <subcellularLocation>
        <location evidence="9">Cytoplasm</location>
    </subcellularLocation>
</comment>
<comment type="function">
    <text evidence="9">Cotranslationally removes the N-terminal methionine from nascent proteins. The N-terminal methionine is often cleaved when the second residue in the primary sequence is small and uncharged (Met-Ala-, Cys, Gly, Pro, Ser, Thr, or Val).</text>
</comment>
<feature type="binding site" evidence="9">
    <location>
        <position position="364"/>
    </location>
    <ligand>
        <name>a divalent metal cation</name>
        <dbReference type="ChEBI" id="CHEBI:60240"/>
        <label>2</label>
        <note>catalytic</note>
    </ligand>
</feature>
<name>A0A3M7M4S8_9PLEO</name>
<dbReference type="EMBL" id="KE747818">
    <property type="protein sequence ID" value="RMZ69468.1"/>
    <property type="molecule type" value="Genomic_DNA"/>
</dbReference>
<feature type="compositionally biased region" description="Acidic residues" evidence="10">
    <location>
        <begin position="26"/>
        <end position="40"/>
    </location>
</feature>
<comment type="catalytic activity">
    <reaction evidence="1 9">
        <text>Release of N-terminal amino acids, preferentially methionine, from peptides and arylamides.</text>
        <dbReference type="EC" id="3.4.11.18"/>
    </reaction>
</comment>
<evidence type="ECO:0000256" key="9">
    <source>
        <dbReference type="HAMAP-Rule" id="MF_03175"/>
    </source>
</evidence>
<feature type="binding site" evidence="9">
    <location>
        <position position="224"/>
    </location>
    <ligand>
        <name>a divalent metal cation</name>
        <dbReference type="ChEBI" id="CHEBI:60240"/>
        <label>2</label>
        <note>catalytic</note>
    </ligand>
</feature>
<keyword evidence="5 9" id="KW-0963">Cytoplasm</keyword>
<dbReference type="InterPro" id="IPR036390">
    <property type="entry name" value="WH_DNA-bd_sf"/>
</dbReference>
<evidence type="ECO:0000256" key="3">
    <source>
        <dbReference type="ARBA" id="ARBA00001954"/>
    </source>
</evidence>
<protein>
    <recommendedName>
        <fullName evidence="9">Methionine aminopeptidase 2</fullName>
        <shortName evidence="9">MAP 2</shortName>
        <shortName evidence="9">MetAP 2</shortName>
        <ecNumber evidence="9">3.4.11.18</ecNumber>
    </recommendedName>
    <alternativeName>
        <fullName evidence="9">Peptidase M</fullName>
    </alternativeName>
</protein>
<feature type="binding site" evidence="9">
    <location>
        <position position="301"/>
    </location>
    <ligand>
        <name>substrate</name>
    </ligand>
</feature>
<dbReference type="InterPro" id="IPR001714">
    <property type="entry name" value="Pept_M24_MAP"/>
</dbReference>
<sequence length="383" mass="42098">MYMDDDNTKPTNGALQNGDKPASDAEHEDSDDDNEAEEGAAETGEGAAKKKKKRKPRKKKKAGAAGAGGAKAQTAPPRVRIDEVFPNDSYPEGEIQEYVNENAYRTTNEEKRHLDRMNNDFLTEYRKGAEIHRQVRQWAQKWIKPGMGLTEIAEGIEDSVRALTGHQGLGNGDAQIAGMGFPTGLSINHCAAHYTPNAGNKMVINYEDVMKVDFGVHINGRIVDSAFTLTFDPVYDNLVNACKAATNAGIKEAGIDVRMSDIGAAIQEVMESYEVEIKGEMLPVKCIRNLNGHSIGHYTIHGGKTTLLNSITKNFGTLPFCRRYLDRMGHDKYLLGLNNLVSAGIVEAYPPLCDVKGSYTAQSEHTFILRPTCKEVLSRGDDY</sequence>
<dbReference type="GO" id="GO:0005737">
    <property type="term" value="C:cytoplasm"/>
    <property type="evidence" value="ECO:0007669"/>
    <property type="project" value="UniProtKB-SubCell"/>
</dbReference>
<keyword evidence="4 9" id="KW-0031">Aminopeptidase</keyword>
<keyword evidence="13" id="KW-1185">Reference proteome</keyword>
<gene>
    <name evidence="12" type="ORF">GMOD_00006283</name>
</gene>
<evidence type="ECO:0000256" key="10">
    <source>
        <dbReference type="SAM" id="MobiDB-lite"/>
    </source>
</evidence>
<keyword evidence="6 9" id="KW-0645">Protease</keyword>
<organism evidence="12 13">
    <name type="scientific">Pyrenophora seminiperda CCB06</name>
    <dbReference type="NCBI Taxonomy" id="1302712"/>
    <lineage>
        <taxon>Eukaryota</taxon>
        <taxon>Fungi</taxon>
        <taxon>Dikarya</taxon>
        <taxon>Ascomycota</taxon>
        <taxon>Pezizomycotina</taxon>
        <taxon>Dothideomycetes</taxon>
        <taxon>Pleosporomycetidae</taxon>
        <taxon>Pleosporales</taxon>
        <taxon>Pleosporineae</taxon>
        <taxon>Pleosporaceae</taxon>
        <taxon>Pyrenophora</taxon>
    </lineage>
</organism>
<feature type="region of interest" description="Disordered" evidence="10">
    <location>
        <begin position="1"/>
        <end position="90"/>
    </location>
</feature>
<evidence type="ECO:0000313" key="13">
    <source>
        <dbReference type="Proteomes" id="UP000265663"/>
    </source>
</evidence>
<dbReference type="InterPro" id="IPR018349">
    <property type="entry name" value="Pept_M24A_MAP2_BS"/>
</dbReference>
<comment type="caution">
    <text evidence="9">Lacks conserved residue(s) required for the propagation of feature annotation.</text>
</comment>